<dbReference type="RefSeq" id="WP_188926632.1">
    <property type="nucleotide sequence ID" value="NZ_BMQI01000050.1"/>
</dbReference>
<organism evidence="1 2">
    <name type="scientific">Shewanella algicola</name>
    <dbReference type="NCBI Taxonomy" id="640633"/>
    <lineage>
        <taxon>Bacteria</taxon>
        <taxon>Pseudomonadati</taxon>
        <taxon>Pseudomonadota</taxon>
        <taxon>Gammaproteobacteria</taxon>
        <taxon>Alteromonadales</taxon>
        <taxon>Shewanellaceae</taxon>
        <taxon>Shewanella</taxon>
    </lineage>
</organism>
<dbReference type="AlphaFoldDB" id="A0A9X2CBX5"/>
<sequence>MLRKPDRMTAMKQLISQVKVSFPLDQPDIFRCGPNNTCVGCPKKLLDLVDVEINYWEAAMAQGVTPSLGDISRFAKMCTNVNRGLKRNNIPTQH</sequence>
<keyword evidence="2" id="KW-1185">Reference proteome</keyword>
<reference evidence="1" key="1">
    <citation type="submission" date="2022-01" db="EMBL/GenBank/DDBJ databases">
        <title>Whole genome-based taxonomy of the Shewanellaceae.</title>
        <authorList>
            <person name="Martin-Rodriguez A.J."/>
        </authorList>
    </citation>
    <scope>NUCLEOTIDE SEQUENCE</scope>
    <source>
        <strain evidence="1">DSM 23803</strain>
    </source>
</reference>
<dbReference type="EMBL" id="JAKILJ010000052">
    <property type="protein sequence ID" value="MCL1107214.1"/>
    <property type="molecule type" value="Genomic_DNA"/>
</dbReference>
<name>A0A9X2CBX5_9GAMM</name>
<dbReference type="Proteomes" id="UP001139408">
    <property type="component" value="Unassembled WGS sequence"/>
</dbReference>
<comment type="caution">
    <text evidence="1">The sequence shown here is derived from an EMBL/GenBank/DDBJ whole genome shotgun (WGS) entry which is preliminary data.</text>
</comment>
<proteinExistence type="predicted"/>
<accession>A0A9X2CBX5</accession>
<evidence type="ECO:0000313" key="2">
    <source>
        <dbReference type="Proteomes" id="UP001139408"/>
    </source>
</evidence>
<evidence type="ECO:0000313" key="1">
    <source>
        <dbReference type="EMBL" id="MCL1107214.1"/>
    </source>
</evidence>
<gene>
    <name evidence="1" type="ORF">L2749_18500</name>
</gene>
<protein>
    <submittedName>
        <fullName evidence="1">Uncharacterized protein</fullName>
    </submittedName>
</protein>